<evidence type="ECO:0000256" key="1">
    <source>
        <dbReference type="SAM" id="MobiDB-lite"/>
    </source>
</evidence>
<name>A0ABR1YCG5_9PEZI</name>
<proteinExistence type="predicted"/>
<feature type="compositionally biased region" description="Low complexity" evidence="1">
    <location>
        <begin position="708"/>
        <end position="721"/>
    </location>
</feature>
<dbReference type="EMBL" id="JBBWRZ010000012">
    <property type="protein sequence ID" value="KAK8224644.1"/>
    <property type="molecule type" value="Genomic_DNA"/>
</dbReference>
<gene>
    <name evidence="2" type="ORF">HDK90DRAFT_88239</name>
</gene>
<evidence type="ECO:0000313" key="2">
    <source>
        <dbReference type="EMBL" id="KAK8224644.1"/>
    </source>
</evidence>
<feature type="compositionally biased region" description="Low complexity" evidence="1">
    <location>
        <begin position="686"/>
        <end position="697"/>
    </location>
</feature>
<organism evidence="2 3">
    <name type="scientific">Phyllosticta capitalensis</name>
    <dbReference type="NCBI Taxonomy" id="121624"/>
    <lineage>
        <taxon>Eukaryota</taxon>
        <taxon>Fungi</taxon>
        <taxon>Dikarya</taxon>
        <taxon>Ascomycota</taxon>
        <taxon>Pezizomycotina</taxon>
        <taxon>Dothideomycetes</taxon>
        <taxon>Dothideomycetes incertae sedis</taxon>
        <taxon>Botryosphaeriales</taxon>
        <taxon>Phyllostictaceae</taxon>
        <taxon>Phyllosticta</taxon>
    </lineage>
</organism>
<comment type="caution">
    <text evidence="2">The sequence shown here is derived from an EMBL/GenBank/DDBJ whole genome shotgun (WGS) entry which is preliminary data.</text>
</comment>
<feature type="region of interest" description="Disordered" evidence="1">
    <location>
        <begin position="757"/>
        <end position="799"/>
    </location>
</feature>
<feature type="region of interest" description="Disordered" evidence="1">
    <location>
        <begin position="671"/>
        <end position="721"/>
    </location>
</feature>
<feature type="compositionally biased region" description="Low complexity" evidence="1">
    <location>
        <begin position="757"/>
        <end position="791"/>
    </location>
</feature>
<feature type="compositionally biased region" description="Low complexity" evidence="1">
    <location>
        <begin position="34"/>
        <end position="62"/>
    </location>
</feature>
<keyword evidence="3" id="KW-1185">Reference proteome</keyword>
<reference evidence="2 3" key="1">
    <citation type="submission" date="2024-04" db="EMBL/GenBank/DDBJ databases">
        <title>Phyllosticta paracitricarpa is synonymous to the EU quarantine fungus P. citricarpa based on phylogenomic analyses.</title>
        <authorList>
            <consortium name="Lawrence Berkeley National Laboratory"/>
            <person name="Van Ingen-Buijs V.A."/>
            <person name="Van Westerhoven A.C."/>
            <person name="Haridas S."/>
            <person name="Skiadas P."/>
            <person name="Martin F."/>
            <person name="Groenewald J.Z."/>
            <person name="Crous P.W."/>
            <person name="Seidl M.F."/>
        </authorList>
    </citation>
    <scope>NUCLEOTIDE SEQUENCE [LARGE SCALE GENOMIC DNA]</scope>
    <source>
        <strain evidence="2 3">CBS 123374</strain>
    </source>
</reference>
<sequence>MKPPGPGWMTIPALTIDGNGNPTFEPEPSDDPKASTPASASATVTSSDSSSQTGSPSGSASRSFVTSFSTSVSSCITTTTEVCSTLTSYGVDASGSTTTTSVASQCSPTVGCSVLASNTASATTSAASGCWEYDFTLDNQEFENEDEQTFQTVDIKAAAHGLDRIGACSFTRTELNPSSMVTVPVTINIPSWPAVSELAAMSTATEWYAATMASDMDGSCPTLTYTTFDSAQSLTASPLMIGVGGVPATYSLDGDKPSVNVDHAYDIALIIEFLEFIMDSQSDTAAYCESFNDFFIGGEGDPGDDDEPRLQTFFNDIARRSPDPVAVDSVLNDVKEKLLANIDGLRGGSDGTKQVGSKNVTMSDSEKLQVLNEIGGALALINDEGTASRFNMTNSAIWASWMAIDNLGVNPGCNAAPLPAPTSGSPGWADAYTSYMNSKLDQQKTAISNHIESIIATQGGWFTQTADNDGNLNLAGRGLEAFKTGYPESKWTMSTDAMLIWQPQPTYTPLGTATCYSPPTDADLSSFSMRFTSELGALSRAGVGTQPYSGRSMATTYPYLCSDGASTGSCWGYDFSTTAAYNSSSISTPSTFSTWFSSFTSGGSWSGNPLTPSPSPTRGSPTASLTSTRPYPTIITRSYPASSSAQSTTWATFSAANSSFVDSSSSWSGQSGTTSTLNPAFPTLPSSSDAQSSNSSSTLNPAFPTLPSSIGTQSGNSSSTTHVETVTATAYESTVVSVSVVHKTVVVPAPWSWYTSLPEATPATSTTSSSESSEASTTAAPPATTAAHPTENGGNPFKLSCGGGEQGMPIAAFDLATANKAIDYTCSAWYDAEGDEDARVYYAMHYGSGMENPIYFHISQQDTGGDCPDLYSQSDRSTAIATCKENFEYIVNTCDTSSNDFYWWKRGGTLIKDCYRSRQIPRSARLLSIRQILAPLR</sequence>
<accession>A0ABR1YCG5</accession>
<feature type="region of interest" description="Disordered" evidence="1">
    <location>
        <begin position="606"/>
        <end position="629"/>
    </location>
</feature>
<protein>
    <submittedName>
        <fullName evidence="2">Uncharacterized protein</fullName>
    </submittedName>
</protein>
<dbReference type="Proteomes" id="UP001492380">
    <property type="component" value="Unassembled WGS sequence"/>
</dbReference>
<feature type="compositionally biased region" description="Low complexity" evidence="1">
    <location>
        <begin position="606"/>
        <end position="622"/>
    </location>
</feature>
<feature type="region of interest" description="Disordered" evidence="1">
    <location>
        <begin position="1"/>
        <end position="62"/>
    </location>
</feature>
<evidence type="ECO:0000313" key="3">
    <source>
        <dbReference type="Proteomes" id="UP001492380"/>
    </source>
</evidence>